<dbReference type="EMBL" id="CP071527">
    <property type="protein sequence ID" value="USQ13260.1"/>
    <property type="molecule type" value="Genomic_DNA"/>
</dbReference>
<evidence type="ECO:0008006" key="4">
    <source>
        <dbReference type="Google" id="ProtNLM"/>
    </source>
</evidence>
<reference evidence="2" key="1">
    <citation type="submission" date="2021-03" db="EMBL/GenBank/DDBJ databases">
        <title>Legionella lytica PCM 2298.</title>
        <authorList>
            <person name="Koper P."/>
        </authorList>
    </citation>
    <scope>NUCLEOTIDE SEQUENCE</scope>
    <source>
        <strain evidence="2">PCM 2298</strain>
    </source>
</reference>
<gene>
    <name evidence="2" type="ORF">J2N86_11265</name>
</gene>
<keyword evidence="3" id="KW-1185">Reference proteome</keyword>
<feature type="compositionally biased region" description="Polar residues" evidence="1">
    <location>
        <begin position="481"/>
        <end position="490"/>
    </location>
</feature>
<proteinExistence type="predicted"/>
<protein>
    <recommendedName>
        <fullName evidence="4">Substrate of the Dot/Icm secretion system</fullName>
    </recommendedName>
</protein>
<sequence length="507" mass="57235">MPKPMIVPELLRNGDKDALNKLSESIGQAFEIGRKKRFGIAHTKNIAIYNEHVNSIKTNIQDLLNLHDALKTSGVENPQEIIEQKVKAIKESMQILNKTTKDPAKKQYLLEKMDHVLNALNYAQSEVVRSPLRDQYAAVKQQTESDYRKGKNGYYDTYVKEHWPSYSANYGKKLQAEVAAVHKKEFDAALDNKVQETITAGGLRLERAFEEKYLESFTRTKEYELKAQGKSFKTLTAEEGKAIQEEFNAKFKDWVKDQVLAQGFKESFQGTPVKIIEQKFKADFDKTFQKQYLDYCAARIKHHGNEIKVKLDDPQDPKLQVGHIRDVVKEILNACSGKSGKDKVAVNTCEGIFIHLDKLEAKINKLTKEGMSPAEASDATLGINMIPQAFAMLLNNCESSKAKEIMAREFPAIYQQIQAINLDIQKANMKCDTAALGRMQGEMSGKKQLEEDVMLRDELAGKPIVVDPVAVSSAKAENFSKMKTQLQAQKNDSDPDDSDEERIKAHL</sequence>
<feature type="region of interest" description="Disordered" evidence="1">
    <location>
        <begin position="480"/>
        <end position="507"/>
    </location>
</feature>
<evidence type="ECO:0000313" key="3">
    <source>
        <dbReference type="Proteomes" id="UP001057474"/>
    </source>
</evidence>
<name>A0ABY4Y6K3_9GAMM</name>
<evidence type="ECO:0000256" key="1">
    <source>
        <dbReference type="SAM" id="MobiDB-lite"/>
    </source>
</evidence>
<accession>A0ABY4Y6K3</accession>
<dbReference type="Proteomes" id="UP001057474">
    <property type="component" value="Chromosome"/>
</dbReference>
<dbReference type="RefSeq" id="WP_252579562.1">
    <property type="nucleotide sequence ID" value="NZ_CP071527.1"/>
</dbReference>
<organism evidence="2 3">
    <name type="scientific">Legionella lytica</name>
    <dbReference type="NCBI Taxonomy" id="96232"/>
    <lineage>
        <taxon>Bacteria</taxon>
        <taxon>Pseudomonadati</taxon>
        <taxon>Pseudomonadota</taxon>
        <taxon>Gammaproteobacteria</taxon>
        <taxon>Legionellales</taxon>
        <taxon>Legionellaceae</taxon>
        <taxon>Legionella</taxon>
    </lineage>
</organism>
<evidence type="ECO:0000313" key="2">
    <source>
        <dbReference type="EMBL" id="USQ13260.1"/>
    </source>
</evidence>